<dbReference type="NCBIfam" id="NF010568">
    <property type="entry name" value="PRK13961.1"/>
    <property type="match status" value="1"/>
</dbReference>
<keyword evidence="12" id="KW-1185">Reference proteome</keyword>
<dbReference type="Proteomes" id="UP000750711">
    <property type="component" value="Unassembled WGS sequence"/>
</dbReference>
<dbReference type="CDD" id="cd01414">
    <property type="entry name" value="SAICAR_synt_Sc"/>
    <property type="match status" value="1"/>
</dbReference>
<name>A0A9P8L6M7_9PEZI</name>
<evidence type="ECO:0000259" key="10">
    <source>
        <dbReference type="Pfam" id="PF01259"/>
    </source>
</evidence>
<comment type="caution">
    <text evidence="11">The sequence shown here is derived from an EMBL/GenBank/DDBJ whole genome shotgun (WGS) entry which is preliminary data.</text>
</comment>
<dbReference type="SUPFAM" id="SSF56104">
    <property type="entry name" value="SAICAR synthase-like"/>
    <property type="match status" value="1"/>
</dbReference>
<dbReference type="GO" id="GO:0004639">
    <property type="term" value="F:phosphoribosylaminoimidazolesuccinocarboxamide synthase activity"/>
    <property type="evidence" value="ECO:0007669"/>
    <property type="project" value="UniProtKB-EC"/>
</dbReference>
<proteinExistence type="inferred from homology"/>
<protein>
    <recommendedName>
        <fullName evidence="4">Phosphoribosylaminoimidazole-succinocarboxamide synthase</fullName>
        <ecNumber evidence="3">6.3.2.6</ecNumber>
    </recommendedName>
    <alternativeName>
        <fullName evidence="9">SAICAR synthetase</fullName>
    </alternativeName>
</protein>
<evidence type="ECO:0000313" key="12">
    <source>
        <dbReference type="Proteomes" id="UP000750711"/>
    </source>
</evidence>
<comment type="pathway">
    <text evidence="1">Purine metabolism; IMP biosynthesis via de novo pathway; 5-amino-1-(5-phospho-D-ribosyl)imidazole-4-carboxamide from 5-amino-1-(5-phospho-D-ribosyl)imidazole-4-carboxylate: step 1/2.</text>
</comment>
<evidence type="ECO:0000256" key="3">
    <source>
        <dbReference type="ARBA" id="ARBA00012217"/>
    </source>
</evidence>
<keyword evidence="6" id="KW-0547">Nucleotide-binding</keyword>
<dbReference type="InterPro" id="IPR028923">
    <property type="entry name" value="SAICAR_synt/ADE2_N"/>
</dbReference>
<evidence type="ECO:0000313" key="11">
    <source>
        <dbReference type="EMBL" id="KAH0548662.1"/>
    </source>
</evidence>
<gene>
    <name evidence="11" type="ORF">GP486_007795</name>
</gene>
<evidence type="ECO:0000256" key="5">
    <source>
        <dbReference type="ARBA" id="ARBA00022598"/>
    </source>
</evidence>
<keyword evidence="5" id="KW-0436">Ligase</keyword>
<reference evidence="11" key="1">
    <citation type="submission" date="2021-03" db="EMBL/GenBank/DDBJ databases">
        <title>Comparative genomics and phylogenomic investigation of the class Geoglossomycetes provide insights into ecological specialization and systematics.</title>
        <authorList>
            <person name="Melie T."/>
            <person name="Pirro S."/>
            <person name="Miller A.N."/>
            <person name="Quandt A."/>
        </authorList>
    </citation>
    <scope>NUCLEOTIDE SEQUENCE</scope>
    <source>
        <strain evidence="11">CAQ_001_2017</strain>
    </source>
</reference>
<evidence type="ECO:0000256" key="1">
    <source>
        <dbReference type="ARBA" id="ARBA00004672"/>
    </source>
</evidence>
<evidence type="ECO:0000256" key="4">
    <source>
        <dbReference type="ARBA" id="ARBA00016460"/>
    </source>
</evidence>
<evidence type="ECO:0000256" key="9">
    <source>
        <dbReference type="ARBA" id="ARBA00030409"/>
    </source>
</evidence>
<dbReference type="InterPro" id="IPR018236">
    <property type="entry name" value="SAICAR_synthetase_CS"/>
</dbReference>
<dbReference type="Pfam" id="PF01259">
    <property type="entry name" value="SAICAR_synt"/>
    <property type="match status" value="1"/>
</dbReference>
<dbReference type="PANTHER" id="PTHR43700">
    <property type="entry name" value="PHOSPHORIBOSYLAMINOIMIDAZOLE-SUCCINOCARBOXAMIDE SYNTHASE"/>
    <property type="match status" value="1"/>
</dbReference>
<dbReference type="PROSITE" id="PS01057">
    <property type="entry name" value="SAICAR_SYNTHETASE_1"/>
    <property type="match status" value="1"/>
</dbReference>
<dbReference type="EC" id="6.3.2.6" evidence="3"/>
<dbReference type="HAMAP" id="MF_00137">
    <property type="entry name" value="SAICAR_synth"/>
    <property type="match status" value="1"/>
</dbReference>
<comment type="similarity">
    <text evidence="2">Belongs to the SAICAR synthetase family.</text>
</comment>
<dbReference type="GO" id="GO:0006189">
    <property type="term" value="P:'de novo' IMP biosynthetic process"/>
    <property type="evidence" value="ECO:0007669"/>
    <property type="project" value="TreeGrafter"/>
</dbReference>
<keyword evidence="8" id="KW-0067">ATP-binding</keyword>
<keyword evidence="7" id="KW-0658">Purine biosynthesis</keyword>
<dbReference type="Gene3D" id="3.30.470.20">
    <property type="entry name" value="ATP-grasp fold, B domain"/>
    <property type="match status" value="1"/>
</dbReference>
<dbReference type="PROSITE" id="PS01058">
    <property type="entry name" value="SAICAR_SYNTHETASE_2"/>
    <property type="match status" value="1"/>
</dbReference>
<organism evidence="11 12">
    <name type="scientific">Trichoglossum hirsutum</name>
    <dbReference type="NCBI Taxonomy" id="265104"/>
    <lineage>
        <taxon>Eukaryota</taxon>
        <taxon>Fungi</taxon>
        <taxon>Dikarya</taxon>
        <taxon>Ascomycota</taxon>
        <taxon>Pezizomycotina</taxon>
        <taxon>Geoglossomycetes</taxon>
        <taxon>Geoglossales</taxon>
        <taxon>Geoglossaceae</taxon>
        <taxon>Trichoglossum</taxon>
    </lineage>
</organism>
<accession>A0A9P8L6M7</accession>
<evidence type="ECO:0000256" key="8">
    <source>
        <dbReference type="ARBA" id="ARBA00022840"/>
    </source>
</evidence>
<dbReference type="PANTHER" id="PTHR43700:SF1">
    <property type="entry name" value="PHOSPHORIBOSYLAMINOIMIDAZOLE-SUCCINOCARBOXAMIDE SYNTHASE"/>
    <property type="match status" value="1"/>
</dbReference>
<evidence type="ECO:0000256" key="7">
    <source>
        <dbReference type="ARBA" id="ARBA00022755"/>
    </source>
</evidence>
<dbReference type="Gene3D" id="3.30.200.20">
    <property type="entry name" value="Phosphorylase Kinase, domain 1"/>
    <property type="match status" value="1"/>
</dbReference>
<dbReference type="GO" id="GO:0005524">
    <property type="term" value="F:ATP binding"/>
    <property type="evidence" value="ECO:0007669"/>
    <property type="project" value="UniProtKB-KW"/>
</dbReference>
<evidence type="ECO:0000256" key="2">
    <source>
        <dbReference type="ARBA" id="ARBA00010190"/>
    </source>
</evidence>
<sequence>MPDPAKAAPPIVTETRLDGALPLVGRGKVRDMYQIDGETLLFVATDRISAYDVVMKNTAHPGLKSHFLTLRLPPSIPVSLRPPFLHRSMQVRRCKILPIEAIVRGYVTGSAWKEYKAHGTVHGVPMEPGLRECEKFPGGPMFTPSTKAEQGMHDENIHPDKVTDLLGATLAAQISSLALSLYETAHAHALTRGLILADTKFEFGLDPSSSNDPPELVLVDEVLTPDSSRYWPADGYEPGRPQESFDKQYLRDWLVAEGAAGVEGVEMLERVVEGTEGRYREVFERLTGRGLGEWMKELEER</sequence>
<dbReference type="FunFam" id="3.30.470.20:FF:000015">
    <property type="entry name" value="Phosphoribosylaminoimidazole-succinocarboxamide synthase"/>
    <property type="match status" value="1"/>
</dbReference>
<dbReference type="AlphaFoldDB" id="A0A9P8L6M7"/>
<dbReference type="GO" id="GO:0005737">
    <property type="term" value="C:cytoplasm"/>
    <property type="evidence" value="ECO:0007669"/>
    <property type="project" value="TreeGrafter"/>
</dbReference>
<dbReference type="EMBL" id="JAGHQM010002434">
    <property type="protein sequence ID" value="KAH0548662.1"/>
    <property type="molecule type" value="Genomic_DNA"/>
</dbReference>
<evidence type="ECO:0000256" key="6">
    <source>
        <dbReference type="ARBA" id="ARBA00022741"/>
    </source>
</evidence>
<feature type="domain" description="SAICAR synthetase/ADE2 N-terminal" evidence="10">
    <location>
        <begin position="24"/>
        <end position="262"/>
    </location>
</feature>